<dbReference type="EMBL" id="HQ633062">
    <property type="protein sequence ID" value="AFK66506.1"/>
    <property type="molecule type" value="Genomic_DNA"/>
</dbReference>
<gene>
    <name evidence="1" type="ORF">SYPG_00056</name>
</gene>
<organism evidence="1 2">
    <name type="scientific">Synechococcus phage S-CBP3</name>
    <dbReference type="NCBI Taxonomy" id="756276"/>
    <lineage>
        <taxon>Viruses</taxon>
        <taxon>Duplodnaviria</taxon>
        <taxon>Heunggongvirae</taxon>
        <taxon>Uroviricota</taxon>
        <taxon>Caudoviricetes</taxon>
        <taxon>Autographivirales</taxon>
        <taxon>Lirvirus</taxon>
        <taxon>Lirvirus SCBP3</taxon>
    </lineage>
</organism>
<sequence length="251" mass="28106">MMTESFMKRYLNATTDEQIELADEIAARLAPSVEVTRGKQRYTEADLKGAIDNLAGSAFRMNPDDFGKLVDDMKRNLIDGSRFLDQESFQIGAAAVKRGYLALLDPNKIRVKAMMTQQAADTVTDAATGVRAFDGAVDTSRQQEMVMENLQLINSEVRASQYIRGWQLQAAKLDYKNPQAVVEHLKKLGELEESISLARANAKKFNDEFKSMMRENPSFAEALVKAYDVTNGSVDQIHKMHRYAENSLGII</sequence>
<evidence type="ECO:0000313" key="2">
    <source>
        <dbReference type="Proteomes" id="UP000297819"/>
    </source>
</evidence>
<evidence type="ECO:0000313" key="1">
    <source>
        <dbReference type="EMBL" id="AFK66506.1"/>
    </source>
</evidence>
<name>I3ULZ1_9CAUD</name>
<reference evidence="1 2" key="1">
    <citation type="submission" date="2010-10" db="EMBL/GenBank/DDBJ databases">
        <title>The Genome Sequence of Synechococcus phage S-CBP3.</title>
        <authorList>
            <consortium name="The Broad Institute Genome Sequencing Platform"/>
            <person name="Henn M.R."/>
            <person name="Chen F."/>
            <person name="Wang K."/>
            <person name="Levin J."/>
            <person name="Malboeuf C."/>
            <person name="Casali M."/>
            <person name="Russ C."/>
            <person name="Lennon N."/>
            <person name="Chapman S.B."/>
            <person name="Erlich R."/>
            <person name="Young S.K."/>
            <person name="Yandava C."/>
            <person name="Zeng Q."/>
            <person name="Alvarado L."/>
            <person name="Anderson S."/>
            <person name="Berlin A."/>
            <person name="Chen Z."/>
            <person name="Freedman E."/>
            <person name="Gellesch M."/>
            <person name="Goldberg J."/>
            <person name="Green L."/>
            <person name="Griggs A."/>
            <person name="Gujja S."/>
            <person name="Heilman E.R."/>
            <person name="Heiman D."/>
            <person name="Hollinger A."/>
            <person name="Howarth C."/>
            <person name="Larson L."/>
            <person name="Mehta T."/>
            <person name="Pearson M."/>
            <person name="Roberts A."/>
            <person name="Ryan E."/>
            <person name="Saif S."/>
            <person name="Shea T."/>
            <person name="Shenoy N."/>
            <person name="Sisk P."/>
            <person name="Stolte C."/>
            <person name="Sykes S."/>
            <person name="White J."/>
            <person name="Haas B."/>
            <person name="Nusbaum C."/>
            <person name="Birren B."/>
        </authorList>
    </citation>
    <scope>NUCLEOTIDE SEQUENCE [LARGE SCALE GENOMIC DNA]</scope>
    <source>
        <strain evidence="1 2">S-CBP3</strain>
    </source>
</reference>
<proteinExistence type="predicted"/>
<feature type="non-terminal residue" evidence="1">
    <location>
        <position position="251"/>
    </location>
</feature>
<accession>I3ULZ1</accession>
<dbReference type="Proteomes" id="UP000297819">
    <property type="component" value="Segment"/>
</dbReference>
<protein>
    <submittedName>
        <fullName evidence="1">Uncharacterized protein</fullName>
    </submittedName>
</protein>
<keyword evidence="2" id="KW-1185">Reference proteome</keyword>